<dbReference type="RefSeq" id="WP_105334146.1">
    <property type="nucleotide sequence ID" value="NZ_PUHZ01000005.1"/>
</dbReference>
<feature type="domain" description="BPL/LPL catalytic" evidence="1">
    <location>
        <begin position="29"/>
        <end position="215"/>
    </location>
</feature>
<keyword evidence="2" id="KW-0436">Ligase</keyword>
<accession>A0A2S8GS48</accession>
<dbReference type="InterPro" id="IPR004143">
    <property type="entry name" value="BPL_LPL_catalytic"/>
</dbReference>
<evidence type="ECO:0000313" key="2">
    <source>
        <dbReference type="EMBL" id="PQO47258.1"/>
    </source>
</evidence>
<gene>
    <name evidence="2" type="ORF">C5Y93_04245</name>
</gene>
<reference evidence="2 3" key="1">
    <citation type="submission" date="2018-02" db="EMBL/GenBank/DDBJ databases">
        <title>Comparative genomes isolates from brazilian mangrove.</title>
        <authorList>
            <person name="Araujo J.E."/>
            <person name="Taketani R.G."/>
            <person name="Silva M.C.P."/>
            <person name="Loureco M.V."/>
            <person name="Andreote F.D."/>
        </authorList>
    </citation>
    <scope>NUCLEOTIDE SEQUENCE [LARGE SCALE GENOMIC DNA]</scope>
    <source>
        <strain evidence="2 3">Nap-Phe MGV</strain>
    </source>
</reference>
<evidence type="ECO:0000313" key="3">
    <source>
        <dbReference type="Proteomes" id="UP000237819"/>
    </source>
</evidence>
<dbReference type="InterPro" id="IPR045864">
    <property type="entry name" value="aa-tRNA-synth_II/BPL/LPL"/>
</dbReference>
<dbReference type="AlphaFoldDB" id="A0A2S8GS48"/>
<proteinExistence type="predicted"/>
<dbReference type="EMBL" id="PUHZ01000005">
    <property type="protein sequence ID" value="PQO47258.1"/>
    <property type="molecule type" value="Genomic_DNA"/>
</dbReference>
<dbReference type="PANTHER" id="PTHR43679">
    <property type="entry name" value="OCTANOYLTRANSFERASE LIPM-RELATED"/>
    <property type="match status" value="1"/>
</dbReference>
<organism evidence="2 3">
    <name type="scientific">Blastopirellula marina</name>
    <dbReference type="NCBI Taxonomy" id="124"/>
    <lineage>
        <taxon>Bacteria</taxon>
        <taxon>Pseudomonadati</taxon>
        <taxon>Planctomycetota</taxon>
        <taxon>Planctomycetia</taxon>
        <taxon>Pirellulales</taxon>
        <taxon>Pirellulaceae</taxon>
        <taxon>Blastopirellula</taxon>
    </lineage>
</organism>
<protein>
    <submittedName>
        <fullName evidence="2">Lipoate--protein ligase family protein</fullName>
    </submittedName>
</protein>
<dbReference type="PROSITE" id="PS51733">
    <property type="entry name" value="BPL_LPL_CATALYTIC"/>
    <property type="match status" value="1"/>
</dbReference>
<dbReference type="PANTHER" id="PTHR43679:SF2">
    <property type="entry name" value="OCTANOYL-[GCVH]:PROTEIN N-OCTANOYLTRANSFERASE"/>
    <property type="match status" value="1"/>
</dbReference>
<dbReference type="InterPro" id="IPR050664">
    <property type="entry name" value="Octanoyltrans_LipM/LipL"/>
</dbReference>
<dbReference type="SUPFAM" id="SSF55681">
    <property type="entry name" value="Class II aaRS and biotin synthetases"/>
    <property type="match status" value="1"/>
</dbReference>
<dbReference type="OrthoDB" id="9774653at2"/>
<evidence type="ECO:0000259" key="1">
    <source>
        <dbReference type="PROSITE" id="PS51733"/>
    </source>
</evidence>
<dbReference type="Gene3D" id="3.30.930.10">
    <property type="entry name" value="Bira Bifunctional Protein, Domain 2"/>
    <property type="match status" value="1"/>
</dbReference>
<comment type="caution">
    <text evidence="2">The sequence shown here is derived from an EMBL/GenBank/DDBJ whole genome shotgun (WGS) entry which is preliminary data.</text>
</comment>
<dbReference type="Pfam" id="PF21948">
    <property type="entry name" value="LplA-B_cat"/>
    <property type="match status" value="1"/>
</dbReference>
<dbReference type="GO" id="GO:0016874">
    <property type="term" value="F:ligase activity"/>
    <property type="evidence" value="ECO:0007669"/>
    <property type="project" value="UniProtKB-KW"/>
</dbReference>
<dbReference type="Proteomes" id="UP000237819">
    <property type="component" value="Unassembled WGS sequence"/>
</dbReference>
<sequence>MAVRLIENASHTGSWNMAVDESLLESTADSGRPTLRFYQWSAPTLSLGYFQKYADRWSHLESSDAACVRRASGGGAIMHDVELTYSYCVPTADPRSTSVTGLFDIFHQSLIRALAAFGVAATICGKPQKHPDGDPFLCFKRRSSVDLIIDGYKVCGSAQRRGRGAVLQHGSILLGKSVKAPQLPGIAELASKQIEPNELQKVWASDLSDALGLNFEVGELTAAEISLAAETEKSRFASPDWTEKK</sequence>
<name>A0A2S8GS48_9BACT</name>